<dbReference type="EMBL" id="BPQG01000008">
    <property type="protein sequence ID" value="GJD43171.1"/>
    <property type="molecule type" value="Genomic_DNA"/>
</dbReference>
<protein>
    <submittedName>
        <fullName evidence="2">Uncharacterized protein</fullName>
    </submittedName>
</protein>
<evidence type="ECO:0000256" key="1">
    <source>
        <dbReference type="SAM" id="MobiDB-lite"/>
    </source>
</evidence>
<keyword evidence="3" id="KW-1185">Reference proteome</keyword>
<proteinExistence type="predicted"/>
<name>A0ABQ4QD90_9HYPH</name>
<accession>A0ABQ4QD90</accession>
<dbReference type="Proteomes" id="UP001055117">
    <property type="component" value="Unassembled WGS sequence"/>
</dbReference>
<reference evidence="2 3" key="1">
    <citation type="journal article" date="2021" name="Front. Microbiol.">
        <title>Comprehensive Comparative Genomics and Phenotyping of Methylobacterium Species.</title>
        <authorList>
            <person name="Alessa O."/>
            <person name="Ogura Y."/>
            <person name="Fujitani Y."/>
            <person name="Takami H."/>
            <person name="Hayashi T."/>
            <person name="Sahin N."/>
            <person name="Tani A."/>
        </authorList>
    </citation>
    <scope>NUCLEOTIDE SEQUENCE [LARGE SCALE GENOMIC DNA]</scope>
    <source>
        <strain evidence="2 3">DSM 23679</strain>
    </source>
</reference>
<evidence type="ECO:0000313" key="2">
    <source>
        <dbReference type="EMBL" id="GJD43171.1"/>
    </source>
</evidence>
<gene>
    <name evidence="2" type="ORF">AFCDBAGC_1017</name>
</gene>
<feature type="compositionally biased region" description="Gly residues" evidence="1">
    <location>
        <begin position="98"/>
        <end position="108"/>
    </location>
</feature>
<dbReference type="RefSeq" id="WP_238271128.1">
    <property type="nucleotide sequence ID" value="NZ_BPQG01000008.1"/>
</dbReference>
<sequence>MPQLHPAAQAAPPHDLFADHLAQRARNRLHAEPPPTRIIEVGEIAAGIAVPEPGGVRFFSSARAFDDLDGTVFRSTEQAARAARERFRARTTRTAAGLGQGGGRLAAV</sequence>
<comment type="caution">
    <text evidence="2">The sequence shown here is derived from an EMBL/GenBank/DDBJ whole genome shotgun (WGS) entry which is preliminary data.</text>
</comment>
<feature type="region of interest" description="Disordered" evidence="1">
    <location>
        <begin position="85"/>
        <end position="108"/>
    </location>
</feature>
<organism evidence="2 3">
    <name type="scientific">Methylobacterium cerastii</name>
    <dbReference type="NCBI Taxonomy" id="932741"/>
    <lineage>
        <taxon>Bacteria</taxon>
        <taxon>Pseudomonadati</taxon>
        <taxon>Pseudomonadota</taxon>
        <taxon>Alphaproteobacteria</taxon>
        <taxon>Hyphomicrobiales</taxon>
        <taxon>Methylobacteriaceae</taxon>
        <taxon>Methylobacterium</taxon>
    </lineage>
</organism>
<evidence type="ECO:0000313" key="3">
    <source>
        <dbReference type="Proteomes" id="UP001055117"/>
    </source>
</evidence>